<dbReference type="PROSITE" id="PS50011">
    <property type="entry name" value="PROTEIN_KINASE_DOM"/>
    <property type="match status" value="1"/>
</dbReference>
<dbReference type="EMBL" id="JH687856">
    <property type="protein sequence ID" value="EJD36676.1"/>
    <property type="molecule type" value="Genomic_DNA"/>
</dbReference>
<dbReference type="Pfam" id="PF07714">
    <property type="entry name" value="PK_Tyr_Ser-Thr"/>
    <property type="match status" value="1"/>
</dbReference>
<dbReference type="OrthoDB" id="163438at2759"/>
<dbReference type="SUPFAM" id="SSF52540">
    <property type="entry name" value="P-loop containing nucleoside triphosphate hydrolases"/>
    <property type="match status" value="1"/>
</dbReference>
<dbReference type="InterPro" id="IPR056884">
    <property type="entry name" value="NPHP3-like_N"/>
</dbReference>
<dbReference type="Pfam" id="PF24883">
    <property type="entry name" value="NPHP3_N"/>
    <property type="match status" value="1"/>
</dbReference>
<dbReference type="InterPro" id="IPR027417">
    <property type="entry name" value="P-loop_NTPase"/>
</dbReference>
<organism evidence="5 6">
    <name type="scientific">Auricularia subglabra (strain TFB-10046 / SS5)</name>
    <name type="common">White-rot fungus</name>
    <name type="synonym">Auricularia delicata (strain TFB10046)</name>
    <dbReference type="NCBI Taxonomy" id="717982"/>
    <lineage>
        <taxon>Eukaryota</taxon>
        <taxon>Fungi</taxon>
        <taxon>Dikarya</taxon>
        <taxon>Basidiomycota</taxon>
        <taxon>Agaricomycotina</taxon>
        <taxon>Agaricomycetes</taxon>
        <taxon>Auriculariales</taxon>
        <taxon>Auriculariaceae</taxon>
        <taxon>Auricularia</taxon>
    </lineage>
</organism>
<dbReference type="AlphaFoldDB" id="J0LGG5"/>
<evidence type="ECO:0000259" key="4">
    <source>
        <dbReference type="PROSITE" id="PS50011"/>
    </source>
</evidence>
<accession>J0LGG5</accession>
<evidence type="ECO:0000313" key="6">
    <source>
        <dbReference type="Proteomes" id="UP000006514"/>
    </source>
</evidence>
<dbReference type="InterPro" id="IPR001245">
    <property type="entry name" value="Ser-Thr/Tyr_kinase_cat_dom"/>
</dbReference>
<dbReference type="InterPro" id="IPR051681">
    <property type="entry name" value="Ser/Thr_Kinases-Pseudokinases"/>
</dbReference>
<evidence type="ECO:0000256" key="1">
    <source>
        <dbReference type="ARBA" id="ARBA00008171"/>
    </source>
</evidence>
<dbReference type="eggNOG" id="KOG2052">
    <property type="taxonomic scope" value="Eukaryota"/>
</dbReference>
<feature type="domain" description="Protein kinase" evidence="4">
    <location>
        <begin position="800"/>
        <end position="1081"/>
    </location>
</feature>
<dbReference type="PANTHER" id="PTHR44329">
    <property type="entry name" value="SERINE/THREONINE-PROTEIN KINASE TNNI3K-RELATED"/>
    <property type="match status" value="1"/>
</dbReference>
<reference evidence="6" key="1">
    <citation type="journal article" date="2012" name="Science">
        <title>The Paleozoic origin of enzymatic lignin decomposition reconstructed from 31 fungal genomes.</title>
        <authorList>
            <person name="Floudas D."/>
            <person name="Binder M."/>
            <person name="Riley R."/>
            <person name="Barry K."/>
            <person name="Blanchette R.A."/>
            <person name="Henrissat B."/>
            <person name="Martinez A.T."/>
            <person name="Otillar R."/>
            <person name="Spatafora J.W."/>
            <person name="Yadav J.S."/>
            <person name="Aerts A."/>
            <person name="Benoit I."/>
            <person name="Boyd A."/>
            <person name="Carlson A."/>
            <person name="Copeland A."/>
            <person name="Coutinho P.M."/>
            <person name="de Vries R.P."/>
            <person name="Ferreira P."/>
            <person name="Findley K."/>
            <person name="Foster B."/>
            <person name="Gaskell J."/>
            <person name="Glotzer D."/>
            <person name="Gorecki P."/>
            <person name="Heitman J."/>
            <person name="Hesse C."/>
            <person name="Hori C."/>
            <person name="Igarashi K."/>
            <person name="Jurgens J.A."/>
            <person name="Kallen N."/>
            <person name="Kersten P."/>
            <person name="Kohler A."/>
            <person name="Kuees U."/>
            <person name="Kumar T.K.A."/>
            <person name="Kuo A."/>
            <person name="LaButti K."/>
            <person name="Larrondo L.F."/>
            <person name="Lindquist E."/>
            <person name="Ling A."/>
            <person name="Lombard V."/>
            <person name="Lucas S."/>
            <person name="Lundell T."/>
            <person name="Martin R."/>
            <person name="McLaughlin D.J."/>
            <person name="Morgenstern I."/>
            <person name="Morin E."/>
            <person name="Murat C."/>
            <person name="Nagy L.G."/>
            <person name="Nolan M."/>
            <person name="Ohm R.A."/>
            <person name="Patyshakuliyeva A."/>
            <person name="Rokas A."/>
            <person name="Ruiz-Duenas F.J."/>
            <person name="Sabat G."/>
            <person name="Salamov A."/>
            <person name="Samejima M."/>
            <person name="Schmutz J."/>
            <person name="Slot J.C."/>
            <person name="St John F."/>
            <person name="Stenlid J."/>
            <person name="Sun H."/>
            <person name="Sun S."/>
            <person name="Syed K."/>
            <person name="Tsang A."/>
            <person name="Wiebenga A."/>
            <person name="Young D."/>
            <person name="Pisabarro A."/>
            <person name="Eastwood D.C."/>
            <person name="Martin F."/>
            <person name="Cullen D."/>
            <person name="Grigoriev I.V."/>
            <person name="Hibbett D.S."/>
        </authorList>
    </citation>
    <scope>NUCLEOTIDE SEQUENCE [LARGE SCALE GENOMIC DNA]</scope>
    <source>
        <strain evidence="6">TFB10046</strain>
    </source>
</reference>
<sequence>MLSPAVPPPPQAKTLPPSQVGDDSAGRGAPIAPPGQEAVDLAGSALRATGRLGETMGQAVNDVPGYWEAASSTCDLWTEVASGLKIFSRAVEAVGEIHPYVKTVTTIVSAIVEPIFAQEARDAAFEALLVEMRDTYKHVKDEYQPPNPTSSSVPRRYETILLIEILEASERCARFIQEEYITKNFCMAKNAVRGGDVDDRIQTFEQEFKKLRERWRDAKLKYLDACATLELLQPDRDAGPTRGNTYVNNTRVDVLNRLSGWIDAPGPRSALFLTGVAGGGKSVVADTIARQKQELLGAFFAFDRNVADRAPRRLLHTIAYEFARWNELYQDELVKTLKANPRLAGAMDIDELWTNLIVGPAATLSSLSRVLVVVDAFDECPCPAEDPSRKRLLELFSTRISQLPANFRVLVTSRAEGYVLDATQPQQRLDLAQFSAVADIRRYVRHRLPHPDRGLSDEECADLAQAADGLFQWASTACAFLEQKLVGTTMKRKFARYREQLIRGDTHLDGGRPSLHDLYRTVLASTLDSSDDDVMDNYRTVLSVVLCTAVPLPMPALQSLCSFAGYALDNIILDILGAMGAVIEGSSGDATPVRPMHTSFRDFLLDESRGGPWYIAPQDLLRAHRILALGTLYTIAHDPRPHEGVLLNYSVPNWAHHLSYALQENRDISADLAGSFRQLLRHMLSDKFPHWIEDSTLWEHYPSAVACFRLAGQLFTPEKDFAAFIQDARYFVRFFSETIRSRTIRPLALTKELPGLEPDNGETDLIALDREHPLPPRILPNLQRPMMLKDNPGGDVLCVWPTAERLRIGSRSSVFVGKLRGEAGEKQVAVKTVSRFMASARKDLDREVRVWSSLHSDTILAFLGRCDGRMEEVSLVSPYMARGNMHDYMATCPSVDERKLLTYQVAKGLHYLHTDARVIHGDLKLTNILITDDRSAVIAGFGLSNFIDPFTDVIQDEEESRRYYTPYCAAPELFAANMSLDDERDPPNRGGKTTRSDCYAFGIVVYEVRAFTGVQPWVDILSWELPMRVIKGERPPRTDAFQGTDTLWQLCERCWAADPYDRLDSIAIRHFTAQLAQSEHN</sequence>
<dbReference type="GO" id="GO:0005524">
    <property type="term" value="F:ATP binding"/>
    <property type="evidence" value="ECO:0007669"/>
    <property type="project" value="InterPro"/>
</dbReference>
<dbReference type="InterPro" id="IPR011009">
    <property type="entry name" value="Kinase-like_dom_sf"/>
</dbReference>
<dbReference type="InterPro" id="IPR000719">
    <property type="entry name" value="Prot_kinase_dom"/>
</dbReference>
<dbReference type="InterPro" id="IPR008271">
    <property type="entry name" value="Ser/Thr_kinase_AS"/>
</dbReference>
<evidence type="ECO:0000256" key="2">
    <source>
        <dbReference type="ARBA" id="ARBA00022737"/>
    </source>
</evidence>
<feature type="compositionally biased region" description="Pro residues" evidence="3">
    <location>
        <begin position="1"/>
        <end position="11"/>
    </location>
</feature>
<dbReference type="SUPFAM" id="SSF56112">
    <property type="entry name" value="Protein kinase-like (PK-like)"/>
    <property type="match status" value="1"/>
</dbReference>
<dbReference type="Gene3D" id="3.40.50.300">
    <property type="entry name" value="P-loop containing nucleotide triphosphate hydrolases"/>
    <property type="match status" value="1"/>
</dbReference>
<dbReference type="GO" id="GO:0004674">
    <property type="term" value="F:protein serine/threonine kinase activity"/>
    <property type="evidence" value="ECO:0007669"/>
    <property type="project" value="TreeGrafter"/>
</dbReference>
<evidence type="ECO:0000256" key="3">
    <source>
        <dbReference type="SAM" id="MobiDB-lite"/>
    </source>
</evidence>
<feature type="region of interest" description="Disordered" evidence="3">
    <location>
        <begin position="1"/>
        <end position="33"/>
    </location>
</feature>
<proteinExistence type="inferred from homology"/>
<comment type="similarity">
    <text evidence="1">Belongs to the protein kinase superfamily. TKL Ser/Thr protein kinase family. ROCO subfamily.</text>
</comment>
<dbReference type="SMART" id="SM00220">
    <property type="entry name" value="S_TKc"/>
    <property type="match status" value="1"/>
</dbReference>
<dbReference type="Gene3D" id="1.10.510.10">
    <property type="entry name" value="Transferase(Phosphotransferase) domain 1"/>
    <property type="match status" value="1"/>
</dbReference>
<name>J0LGG5_AURST</name>
<dbReference type="PROSITE" id="PS00108">
    <property type="entry name" value="PROTEIN_KINASE_ST"/>
    <property type="match status" value="1"/>
</dbReference>
<protein>
    <recommendedName>
        <fullName evidence="4">Protein kinase domain-containing protein</fullName>
    </recommendedName>
</protein>
<evidence type="ECO:0000313" key="5">
    <source>
        <dbReference type="EMBL" id="EJD36676.1"/>
    </source>
</evidence>
<keyword evidence="6" id="KW-1185">Reference proteome</keyword>
<dbReference type="KEGG" id="adl:AURDEDRAFT_154555"/>
<keyword evidence="2" id="KW-0677">Repeat</keyword>
<dbReference type="InParanoid" id="J0LGG5"/>
<gene>
    <name evidence="5" type="ORF">AURDEDRAFT_154555</name>
</gene>
<dbReference type="Proteomes" id="UP000006514">
    <property type="component" value="Unassembled WGS sequence"/>
</dbReference>